<dbReference type="EMBL" id="CAUYUJ010001066">
    <property type="protein sequence ID" value="CAK0794001.1"/>
    <property type="molecule type" value="Genomic_DNA"/>
</dbReference>
<reference evidence="2" key="1">
    <citation type="submission" date="2023-10" db="EMBL/GenBank/DDBJ databases">
        <authorList>
            <person name="Chen Y."/>
            <person name="Shah S."/>
            <person name="Dougan E. K."/>
            <person name="Thang M."/>
            <person name="Chan C."/>
        </authorList>
    </citation>
    <scope>NUCLEOTIDE SEQUENCE [LARGE SCALE GENOMIC DNA]</scope>
</reference>
<sequence length="281" mass="31352">GTGAPASPARGGPVLHDPEAFALKSHVDESHNKVMAAIAAVQANVQVLSTAMSTRAEAVDKQVELRMRKAETQIKNHEDRIGSLEKQIHYLMEQLRCVKSEEPVAPAAPAGFTRPPNATILVVRSKELVSAEAVRAAVAPWLADSNLDVEDWEITTSATTPTSKRHIIHITGSAAWAARSVRQALGTLRNRDGSWRKFVVKTPLGQDTDIFISADKNQFQVRRELGCKLIRREFETVYPDRRFFVWHLPKLQAQQIDKSRLEHRVLALFQAQREDEGGWSL</sequence>
<evidence type="ECO:0000313" key="3">
    <source>
        <dbReference type="Proteomes" id="UP001189429"/>
    </source>
</evidence>
<dbReference type="Proteomes" id="UP001189429">
    <property type="component" value="Unassembled WGS sequence"/>
</dbReference>
<proteinExistence type="predicted"/>
<keyword evidence="3" id="KW-1185">Reference proteome</keyword>
<evidence type="ECO:0000256" key="1">
    <source>
        <dbReference type="SAM" id="Coils"/>
    </source>
</evidence>
<organism evidence="2 3">
    <name type="scientific">Prorocentrum cordatum</name>
    <dbReference type="NCBI Taxonomy" id="2364126"/>
    <lineage>
        <taxon>Eukaryota</taxon>
        <taxon>Sar</taxon>
        <taxon>Alveolata</taxon>
        <taxon>Dinophyceae</taxon>
        <taxon>Prorocentrales</taxon>
        <taxon>Prorocentraceae</taxon>
        <taxon>Prorocentrum</taxon>
    </lineage>
</organism>
<keyword evidence="1" id="KW-0175">Coiled coil</keyword>
<feature type="non-terminal residue" evidence="2">
    <location>
        <position position="1"/>
    </location>
</feature>
<evidence type="ECO:0000313" key="2">
    <source>
        <dbReference type="EMBL" id="CAK0794001.1"/>
    </source>
</evidence>
<comment type="caution">
    <text evidence="2">The sequence shown here is derived from an EMBL/GenBank/DDBJ whole genome shotgun (WGS) entry which is preliminary data.</text>
</comment>
<gene>
    <name evidence="2" type="ORF">PCOR1329_LOCUS4111</name>
</gene>
<feature type="coiled-coil region" evidence="1">
    <location>
        <begin position="60"/>
        <end position="94"/>
    </location>
</feature>
<accession>A0ABN9PRA0</accession>
<protein>
    <submittedName>
        <fullName evidence="2">Uncharacterized protein</fullName>
    </submittedName>
</protein>
<name>A0ABN9PRA0_9DINO</name>